<dbReference type="EMBL" id="JACRWG010000001">
    <property type="protein sequence ID" value="MBC6008830.1"/>
    <property type="molecule type" value="Genomic_DNA"/>
</dbReference>
<feature type="region of interest" description="Disordered" evidence="2">
    <location>
        <begin position="2376"/>
        <end position="2429"/>
    </location>
</feature>
<dbReference type="PROSITE" id="PS51194">
    <property type="entry name" value="HELICASE_CTER"/>
    <property type="match status" value="1"/>
</dbReference>
<dbReference type="CDD" id="cd02440">
    <property type="entry name" value="AdoMet_MTases"/>
    <property type="match status" value="1"/>
</dbReference>
<dbReference type="SUPFAM" id="SSF53335">
    <property type="entry name" value="S-adenosyl-L-methionine-dependent methyltransferases"/>
    <property type="match status" value="1"/>
</dbReference>
<dbReference type="PRINTS" id="PR00507">
    <property type="entry name" value="N12N6MTFRASE"/>
</dbReference>
<dbReference type="InterPro" id="IPR001650">
    <property type="entry name" value="Helicase_C-like"/>
</dbReference>
<dbReference type="PANTHER" id="PTHR41313:SF1">
    <property type="entry name" value="DNA METHYLASE ADENINE-SPECIFIC DOMAIN-CONTAINING PROTEIN"/>
    <property type="match status" value="1"/>
</dbReference>
<dbReference type="GO" id="GO:0004386">
    <property type="term" value="F:helicase activity"/>
    <property type="evidence" value="ECO:0007669"/>
    <property type="project" value="UniProtKB-KW"/>
</dbReference>
<dbReference type="Gene3D" id="3.40.50.300">
    <property type="entry name" value="P-loop containing nucleotide triphosphate hydrolases"/>
    <property type="match status" value="2"/>
</dbReference>
<feature type="compositionally biased region" description="Basic and acidic residues" evidence="2">
    <location>
        <begin position="2376"/>
        <end position="2411"/>
    </location>
</feature>
<reference evidence="4 5" key="1">
    <citation type="submission" date="2020-08" db="EMBL/GenBank/DDBJ databases">
        <authorList>
            <person name="Liu C."/>
            <person name="Sun Q."/>
        </authorList>
    </citation>
    <scope>NUCLEOTIDE SEQUENCE [LARGE SCALE GENOMIC DNA]</scope>
    <source>
        <strain evidence="4 5">NSJ-22</strain>
    </source>
</reference>
<dbReference type="SUPFAM" id="SSF52540">
    <property type="entry name" value="P-loop containing nucleoside triphosphate hydrolases"/>
    <property type="match status" value="2"/>
</dbReference>
<dbReference type="PANTHER" id="PTHR41313">
    <property type="entry name" value="ADENINE-SPECIFIC METHYLTRANSFERASE"/>
    <property type="match status" value="1"/>
</dbReference>
<evidence type="ECO:0000256" key="1">
    <source>
        <dbReference type="SAM" id="Coils"/>
    </source>
</evidence>
<dbReference type="Pfam" id="PF04851">
    <property type="entry name" value="ResIII"/>
    <property type="match status" value="1"/>
</dbReference>
<evidence type="ECO:0000259" key="3">
    <source>
        <dbReference type="PROSITE" id="PS51194"/>
    </source>
</evidence>
<sequence length="2429" mass="282156">MDYLSTLLCTDIGLTKKKEDIVQYFKEHTDDEERTAFISECYDDTLIQTYRNPQWYDFNYIGYKKNRHGLDIWEGNYLNKKSSSFLSFMEIQSEISKLIDNYEYTLPNWDGMSGVQLAYQNKVFNKYALFQFMIYRAELLKPSSEIIAYFKEHTDKDEQAHFIQDCYPNHVVEWQVDGVPLGYVKNHEHLHLYYGTYDNQLESVDYTWSRVAYEIDGLILSRYYDPNVQIPTLEEQQNAVFENEESLRNGIFFSQEEIDRVLTRGSGFSQGKYRIYQQLQKHRSSKEKEAFLKHEYGIGGSSPAVGYISEDHDGKGITITRSIENRKDEIKVTLKWDKVVKRISELIASNRYLSQKELEYYPTYLQEQINNELDKERKQLESTQTSNQTEEIIPADVPKEYQWHMGDTVYIGISEYEIIQNNDTIVLQDKEFPLFNETYTPDELRKVLEENPLNDGLLVPIQEKETTKDELIQEYIPLFLDKIKRSSIYPSLRDRDTTIDEAQDLIASEMISIIGSINAEHREIYELYTSDEVMRKIIINDLIDKTYQDYSFSSIQETTMPHMLYQQLTQLNSRIAETKSALIVLYPRNDREYPLMLSYDDKTHTIDMFHFYEIDGIEVNEPFMTFKIDAEKQVLTPIYYENPLMNVQFDLNNTPEEQKEFVSKDMENYASSWLNNMIQKNYYIESEQLYKTSDHKGIYRIYYNEDETIKVSDMLYTQLAEFAKEYHYDIPNDYRMYQKIETIEDILSYLNIEDIEVQWDDEFEQIIAADEDNTWNGKEFYDFLLNEAIVYDDKDAPNGIPTSVYERLKDFASIQKIPEIKESPKIDYHIADEHLGAGTPKERYRNNIAAIKLLFSLEKQHHSATKEEQEILAKYVGWGGLADVFDESKSNWTNEYHELKDLLNEDEYRNARESTLTAFYTPSVVIESIYQILSNLGFRYGNILEPACGTGNFMGLVPESMKDSKMYGIELDSITGRIAKQLYQNANISIEGYEDTKLPDSFFDVAVGNVPFGQFGVVDKRYDKYHFNIHDYFFAKTLDKVRPGGIIAFVTSRFTMDKANSSVRKYISERAELLGAIRLPNNTFSESANTKAVSDILVLQKRDRPMVVDEAWLYTEKDSQGNVMNSYFVSHPNMILGNVEKSKNMYGREDLTVTPYEDVTLKEALDSAIQSIHGHIENSIINELELDSNEPDIVSIPANPDVRNYSYTMVDGDIYFRENSQMVKMELSKTAQNRITGLIDIRECVRKLIDYQKEDYPESMIESEQKHLNELYDTFTAQYGLINSRGNALAFREDSSYYLLCSLENINEDGTLKSKADMFTKRTIRKKEVVQSVETSQEALMLSLAEKATIDFDYMSSLTGFDKEKMINDLHGVIYKIPNVNEPSLEEYVTADEYLSGNIREKLKIAKISTLIDLQYQDHVDALTKAMPQDLSASEIEVRLGATWIDSDIYEQFMFEILSTSGFAKQHIHITYSKFTDTWNVSNKNWDRGNAKAEKTYGTHRANAYRLIEDCLNLKGTKIFDYEYDDDGKKVAILNKKETMIAQQKQDSIKDAFKNWIWKDFDRREHLTQKYNELFNSTRPREYNGDHLEFPNMNTEITLRKHQKDAIAHILYGNNVLLAHVVGAGKTYEMTAACMELKRLGISQKAMFVVPNHLIEQWGSEFLQLYPSANILVARKQDFEKSNRKKFCSRIATGDYDAIIIGHSMFEKIPVSIERQKRMIEEQIEGITQGIQDLRQNNGERYSIKQLEKTKKTLKKRLEKLNSDERKDDVVTFEELGVDRIFVDESHNYKNLFLYTKMRNVAGLSQTEAQKSSDLFMKCQYLDELTNGKGIVFATGTPISNSMTEMYTIQRYLQFDALKKQGLEHFDAWASTFGETISAIELAPEGTGYRMKTRFAKFYNLPELINMFKEVADIKTADMLNLPVPTAHYENISVKPSEMQKEIVESLADRAQEVRDGNVDPTQDNMLKITNDGRKLALEQRLINPLLPENEHSKVNACLENVFRIYEENKDKKSTQLIFCDMSTPSKTSSTFIESLDSSENIPYTNVYDDIAHKLIDYGIPPSEIAYIHDAATDVKKKELFSKVRAGTVRILLGSTQKMGAGTNVQDRLIAIHDLDCPWRPSDLEQRAGRIVRQGNQNSDVYIYRYVTEQTFDAYLYQLVENKQKFISQIMTSKSPVRSAEDIDEASLNYAEIKALASGNPKIKEKMDLDIQVSKLKLAKANYLSERYDLEDKIIKYYPMKIASIKERISNYQKDFETTKDVEQFTGMKVHGKFYDEKELAGNALLLACKNHKTTDSKSIGQYRDFEMLLSYDSFYNYHKITLKKNAQYVVDLGDDVYGNITRLDNQINSISKKLETEKTLLVDIEHQFENAKEEVNRPFEKEQELQEKSSRLSELNKELDIGNKDNHAEVSLDDETEEIESRKNEISR</sequence>
<evidence type="ECO:0000313" key="4">
    <source>
        <dbReference type="EMBL" id="MBC6008830.1"/>
    </source>
</evidence>
<comment type="caution">
    <text evidence="4">The sequence shown here is derived from an EMBL/GenBank/DDBJ whole genome shotgun (WGS) entry which is preliminary data.</text>
</comment>
<organism evidence="4 5">
    <name type="scientific">Catenibacterium faecis</name>
    <dbReference type="NCBI Taxonomy" id="2764323"/>
    <lineage>
        <taxon>Bacteria</taxon>
        <taxon>Bacillati</taxon>
        <taxon>Bacillota</taxon>
        <taxon>Erysipelotrichia</taxon>
        <taxon>Erysipelotrichales</taxon>
        <taxon>Coprobacillaceae</taxon>
        <taxon>Catenibacterium</taxon>
    </lineage>
</organism>
<dbReference type="Gene3D" id="3.40.50.150">
    <property type="entry name" value="Vaccinia Virus protein VP39"/>
    <property type="match status" value="1"/>
</dbReference>
<dbReference type="InterPro" id="IPR029063">
    <property type="entry name" value="SAM-dependent_MTases_sf"/>
</dbReference>
<keyword evidence="4" id="KW-0067">ATP-binding</keyword>
<feature type="domain" description="Helicase C-terminal" evidence="3">
    <location>
        <begin position="2001"/>
        <end position="2178"/>
    </location>
</feature>
<proteinExistence type="predicted"/>
<keyword evidence="4" id="KW-0347">Helicase</keyword>
<dbReference type="Pfam" id="PF00271">
    <property type="entry name" value="Helicase_C"/>
    <property type="match status" value="1"/>
</dbReference>
<dbReference type="InterPro" id="IPR006935">
    <property type="entry name" value="Helicase/UvrB_N"/>
</dbReference>
<dbReference type="SMART" id="SM00490">
    <property type="entry name" value="HELICc"/>
    <property type="match status" value="1"/>
</dbReference>
<dbReference type="SMART" id="SM00487">
    <property type="entry name" value="DEXDc"/>
    <property type="match status" value="1"/>
</dbReference>
<keyword evidence="5" id="KW-1185">Reference proteome</keyword>
<dbReference type="InterPro" id="IPR052933">
    <property type="entry name" value="DNA_Protect_Modify"/>
</dbReference>
<keyword evidence="1" id="KW-0175">Coiled coil</keyword>
<keyword evidence="4" id="KW-0378">Hydrolase</keyword>
<feature type="compositionally biased region" description="Basic and acidic residues" evidence="2">
    <location>
        <begin position="2420"/>
        <end position="2429"/>
    </location>
</feature>
<dbReference type="Proteomes" id="UP000603474">
    <property type="component" value="Unassembled WGS sequence"/>
</dbReference>
<gene>
    <name evidence="4" type="ORF">H8909_00940</name>
</gene>
<evidence type="ECO:0000313" key="5">
    <source>
        <dbReference type="Proteomes" id="UP000603474"/>
    </source>
</evidence>
<dbReference type="InterPro" id="IPR014001">
    <property type="entry name" value="Helicase_ATP-bd"/>
</dbReference>
<name>A0ABR7K7Z2_9FIRM</name>
<dbReference type="InterPro" id="IPR027417">
    <property type="entry name" value="P-loop_NTPase"/>
</dbReference>
<evidence type="ECO:0000256" key="2">
    <source>
        <dbReference type="SAM" id="MobiDB-lite"/>
    </source>
</evidence>
<feature type="coiled-coil region" evidence="1">
    <location>
        <begin position="1717"/>
        <end position="1764"/>
    </location>
</feature>
<keyword evidence="4" id="KW-0547">Nucleotide-binding</keyword>
<accession>A0ABR7K7Z2</accession>
<protein>
    <submittedName>
        <fullName evidence="4">DEAD/DEAH box helicase family protein</fullName>
    </submittedName>
</protein>